<evidence type="ECO:0000313" key="5">
    <source>
        <dbReference type="Proteomes" id="UP000215596"/>
    </source>
</evidence>
<name>A0A268F2U7_9BACL</name>
<evidence type="ECO:0000256" key="1">
    <source>
        <dbReference type="SAM" id="Phobius"/>
    </source>
</evidence>
<evidence type="ECO:0000313" key="3">
    <source>
        <dbReference type="EMBL" id="MUG64961.1"/>
    </source>
</evidence>
<feature type="domain" description="Nucleoside transporter/FeoB GTPase Gate" evidence="2">
    <location>
        <begin position="43"/>
        <end position="149"/>
    </location>
</feature>
<keyword evidence="1" id="KW-1133">Transmembrane helix</keyword>
<feature type="transmembrane region" description="Helical" evidence="1">
    <location>
        <begin position="165"/>
        <end position="187"/>
    </location>
</feature>
<feature type="transmembrane region" description="Helical" evidence="1">
    <location>
        <begin position="88"/>
        <end position="107"/>
    </location>
</feature>
<dbReference type="EMBL" id="WOAA01000001">
    <property type="protein sequence ID" value="MUG64961.1"/>
    <property type="molecule type" value="Genomic_DNA"/>
</dbReference>
<dbReference type="InterPro" id="IPR011642">
    <property type="entry name" value="Gate_dom"/>
</dbReference>
<feature type="transmembrane region" description="Helical" evidence="1">
    <location>
        <begin position="6"/>
        <end position="23"/>
    </location>
</feature>
<feature type="transmembrane region" description="Helical" evidence="1">
    <location>
        <begin position="128"/>
        <end position="153"/>
    </location>
</feature>
<dbReference type="Pfam" id="PF07670">
    <property type="entry name" value="Gate"/>
    <property type="match status" value="1"/>
</dbReference>
<evidence type="ECO:0000313" key="4">
    <source>
        <dbReference type="EMBL" id="PAD79679.1"/>
    </source>
</evidence>
<feature type="transmembrane region" description="Helical" evidence="1">
    <location>
        <begin position="35"/>
        <end position="54"/>
    </location>
</feature>
<dbReference type="EMBL" id="NPBY01000010">
    <property type="protein sequence ID" value="PAD79679.1"/>
    <property type="molecule type" value="Genomic_DNA"/>
</dbReference>
<accession>A0A268F2U7</accession>
<dbReference type="OrthoDB" id="9782481at2"/>
<keyword evidence="6" id="KW-1185">Reference proteome</keyword>
<dbReference type="Proteomes" id="UP000435177">
    <property type="component" value="Unassembled WGS sequence"/>
</dbReference>
<protein>
    <submittedName>
        <fullName evidence="4">Nucleoside recognition protein</fullName>
    </submittedName>
</protein>
<comment type="caution">
    <text evidence="4">The sequence shown here is derived from an EMBL/GenBank/DDBJ whole genome shotgun (WGS) entry which is preliminary data.</text>
</comment>
<keyword evidence="1" id="KW-0812">Transmembrane</keyword>
<proteinExistence type="predicted"/>
<reference evidence="3 6" key="2">
    <citation type="submission" date="2019-11" db="EMBL/GenBank/DDBJ databases">
        <title>Draft genome sequences of five Paenibacillus species of dairy origin.</title>
        <authorList>
            <person name="Olajide A.M."/>
            <person name="Chen S."/>
            <person name="Lapointe G."/>
        </authorList>
    </citation>
    <scope>NUCLEOTIDE SEQUENCE [LARGE SCALE GENOMIC DNA]</scope>
    <source>
        <strain evidence="3 6">3CS1</strain>
    </source>
</reference>
<keyword evidence="1" id="KW-0472">Membrane</keyword>
<organism evidence="4 5">
    <name type="scientific">Paenibacillus campinasensis</name>
    <dbReference type="NCBI Taxonomy" id="66347"/>
    <lineage>
        <taxon>Bacteria</taxon>
        <taxon>Bacillati</taxon>
        <taxon>Bacillota</taxon>
        <taxon>Bacilli</taxon>
        <taxon>Bacillales</taxon>
        <taxon>Paenibacillaceae</taxon>
        <taxon>Paenibacillus</taxon>
    </lineage>
</organism>
<evidence type="ECO:0000259" key="2">
    <source>
        <dbReference type="Pfam" id="PF07670"/>
    </source>
</evidence>
<evidence type="ECO:0000313" key="6">
    <source>
        <dbReference type="Proteomes" id="UP000435177"/>
    </source>
</evidence>
<sequence>MINWIWMGMLVIGFVFAAVNGNIDSVTKAAFDGAQTGVTVSFGLISILVFWLGMMRLAEEAGLLKKVAKLLSPVVRFLFPDVPKDHPAMGYILSNMSANLFGLGNAATPMGIKAMQELQKLNPDKETATPAMCTLLALNTASITLIPTTLIAIRLNYDSANPSEIVGTTLLATAIATAAAIAADRWYRFRTFHKAKPPGAGAGLSTDAKG</sequence>
<reference evidence="4 5" key="1">
    <citation type="submission" date="2017-07" db="EMBL/GenBank/DDBJ databases">
        <title>Isolation and whole genome analysis of endospore-forming bacteria from heroin.</title>
        <authorList>
            <person name="Kalinowski J."/>
            <person name="Ahrens B."/>
            <person name="Al-Dilaimi A."/>
            <person name="Winkler A."/>
            <person name="Wibberg D."/>
            <person name="Schleenbecker U."/>
            <person name="Ruckert C."/>
            <person name="Wolfel R."/>
            <person name="Grass G."/>
        </authorList>
    </citation>
    <scope>NUCLEOTIDE SEQUENCE [LARGE SCALE GENOMIC DNA]</scope>
    <source>
        <strain evidence="4 5">7537-G1</strain>
    </source>
</reference>
<gene>
    <name evidence="4" type="ORF">CHH67_02875</name>
    <name evidence="3" type="ORF">GNP94_02945</name>
</gene>
<dbReference type="RefSeq" id="WP_095263475.1">
    <property type="nucleotide sequence ID" value="NZ_NPBY01000010.1"/>
</dbReference>
<dbReference type="AlphaFoldDB" id="A0A268F2U7"/>
<dbReference type="Proteomes" id="UP000215596">
    <property type="component" value="Unassembled WGS sequence"/>
</dbReference>